<protein>
    <submittedName>
        <fullName evidence="2">Uncharacterized protein</fullName>
    </submittedName>
</protein>
<accession>A0A392SEP3</accession>
<feature type="region of interest" description="Disordered" evidence="1">
    <location>
        <begin position="1"/>
        <end position="31"/>
    </location>
</feature>
<evidence type="ECO:0000256" key="1">
    <source>
        <dbReference type="SAM" id="MobiDB-lite"/>
    </source>
</evidence>
<keyword evidence="3" id="KW-1185">Reference proteome</keyword>
<reference evidence="2 3" key="1">
    <citation type="journal article" date="2018" name="Front. Plant Sci.">
        <title>Red Clover (Trifolium pratense) and Zigzag Clover (T. medium) - A Picture of Genomic Similarities and Differences.</title>
        <authorList>
            <person name="Dluhosova J."/>
            <person name="Istvanek J."/>
            <person name="Nedelnik J."/>
            <person name="Repkova J."/>
        </authorList>
    </citation>
    <scope>NUCLEOTIDE SEQUENCE [LARGE SCALE GENOMIC DNA]</scope>
    <source>
        <strain evidence="3">cv. 10/8</strain>
        <tissue evidence="2">Leaf</tissue>
    </source>
</reference>
<comment type="caution">
    <text evidence="2">The sequence shown here is derived from an EMBL/GenBank/DDBJ whole genome shotgun (WGS) entry which is preliminary data.</text>
</comment>
<dbReference type="AlphaFoldDB" id="A0A392SEP3"/>
<evidence type="ECO:0000313" key="2">
    <source>
        <dbReference type="EMBL" id="MCI46326.1"/>
    </source>
</evidence>
<sequence>MGVGIIDMGLFDEDDEEGGEEDEEKLNSIKC</sequence>
<feature type="compositionally biased region" description="Acidic residues" evidence="1">
    <location>
        <begin position="10"/>
        <end position="24"/>
    </location>
</feature>
<dbReference type="EMBL" id="LXQA010355980">
    <property type="protein sequence ID" value="MCI46326.1"/>
    <property type="molecule type" value="Genomic_DNA"/>
</dbReference>
<feature type="non-terminal residue" evidence="2">
    <location>
        <position position="31"/>
    </location>
</feature>
<dbReference type="Proteomes" id="UP000265520">
    <property type="component" value="Unassembled WGS sequence"/>
</dbReference>
<evidence type="ECO:0000313" key="3">
    <source>
        <dbReference type="Proteomes" id="UP000265520"/>
    </source>
</evidence>
<name>A0A392SEP3_9FABA</name>
<proteinExistence type="predicted"/>
<organism evidence="2 3">
    <name type="scientific">Trifolium medium</name>
    <dbReference type="NCBI Taxonomy" id="97028"/>
    <lineage>
        <taxon>Eukaryota</taxon>
        <taxon>Viridiplantae</taxon>
        <taxon>Streptophyta</taxon>
        <taxon>Embryophyta</taxon>
        <taxon>Tracheophyta</taxon>
        <taxon>Spermatophyta</taxon>
        <taxon>Magnoliopsida</taxon>
        <taxon>eudicotyledons</taxon>
        <taxon>Gunneridae</taxon>
        <taxon>Pentapetalae</taxon>
        <taxon>rosids</taxon>
        <taxon>fabids</taxon>
        <taxon>Fabales</taxon>
        <taxon>Fabaceae</taxon>
        <taxon>Papilionoideae</taxon>
        <taxon>50 kb inversion clade</taxon>
        <taxon>NPAAA clade</taxon>
        <taxon>Hologalegina</taxon>
        <taxon>IRL clade</taxon>
        <taxon>Trifolieae</taxon>
        <taxon>Trifolium</taxon>
    </lineage>
</organism>